<dbReference type="SUPFAM" id="SSF55021">
    <property type="entry name" value="ACT-like"/>
    <property type="match status" value="2"/>
</dbReference>
<feature type="binding site" evidence="14">
    <location>
        <position position="183"/>
    </location>
    <ligand>
        <name>ATP</name>
        <dbReference type="ChEBI" id="CHEBI:30616"/>
    </ligand>
</feature>
<keyword evidence="8 14" id="KW-0547">Nucleotide-binding</keyword>
<dbReference type="InterPro" id="IPR005260">
    <property type="entry name" value="Asp_kin_monofn"/>
</dbReference>
<evidence type="ECO:0000256" key="7">
    <source>
        <dbReference type="ARBA" id="ARBA00022679"/>
    </source>
</evidence>
<dbReference type="NCBIfam" id="NF005155">
    <property type="entry name" value="PRK06635.1-4"/>
    <property type="match status" value="1"/>
</dbReference>
<dbReference type="RefSeq" id="WP_066624579.1">
    <property type="nucleotide sequence ID" value="NZ_FQXL01000005.1"/>
</dbReference>
<dbReference type="Pfam" id="PF00696">
    <property type="entry name" value="AA_kinase"/>
    <property type="match status" value="1"/>
</dbReference>
<dbReference type="PANTHER" id="PTHR21499:SF68">
    <property type="entry name" value="ASPARTOKINASE 2"/>
    <property type="match status" value="1"/>
</dbReference>
<comment type="similarity">
    <text evidence="5 15">Belongs to the aspartokinase family.</text>
</comment>
<dbReference type="InterPro" id="IPR001048">
    <property type="entry name" value="Asp/Glu/Uridylate_kinase"/>
</dbReference>
<dbReference type="EMBL" id="LWAE01000003">
    <property type="protein sequence ID" value="KZL91604.1"/>
    <property type="molecule type" value="Genomic_DNA"/>
</dbReference>
<evidence type="ECO:0000256" key="1">
    <source>
        <dbReference type="ARBA" id="ARBA00003121"/>
    </source>
</evidence>
<dbReference type="GO" id="GO:0005829">
    <property type="term" value="C:cytosol"/>
    <property type="evidence" value="ECO:0007669"/>
    <property type="project" value="TreeGrafter"/>
</dbReference>
<evidence type="ECO:0000256" key="11">
    <source>
        <dbReference type="ARBA" id="ARBA00022915"/>
    </source>
</evidence>
<gene>
    <name evidence="18" type="primary">lysC_2</name>
    <name evidence="18" type="ORF">CLMAG_33630</name>
</gene>
<reference evidence="18 19" key="1">
    <citation type="submission" date="2016-04" db="EMBL/GenBank/DDBJ databases">
        <title>Genome sequence of Clostridium magnum DSM 2767.</title>
        <authorList>
            <person name="Poehlein A."/>
            <person name="Uhlig R."/>
            <person name="Fischer R."/>
            <person name="Bahl H."/>
            <person name="Daniel R."/>
        </authorList>
    </citation>
    <scope>NUCLEOTIDE SEQUENCE [LARGE SCALE GENOMIC DNA]</scope>
    <source>
        <strain evidence="18 19">DSM 2767</strain>
    </source>
</reference>
<dbReference type="InterPro" id="IPR041740">
    <property type="entry name" value="AKii-LysC-BS"/>
</dbReference>
<dbReference type="GO" id="GO:0004072">
    <property type="term" value="F:aspartate kinase activity"/>
    <property type="evidence" value="ECO:0007669"/>
    <property type="project" value="UniProtKB-EC"/>
</dbReference>
<sequence length="401" mass="43649">MDTIVQKYGGTSVGTIDKIKAVAKKVIDRKQKGDNVVVVVSAMGKSTDHLIDMAKQISENPNKREMDMLVSTGEQVSISLLSMAFHEFGFDSVSLTGFQAGIRTEGAHTKNRISDIDIENVKKHLNDGKIVVVAGFQGINENGDITTLGRGGSDTTAVALAAKLKCTCEIYTDVEGIYSVDPRVWPDAKKLDNISYEEMMEMASLGAGVMETRAVEIGCKYKIPIYVASSHGNTKGTYIKEYDETMEGKAITGLSISDDVLMVTVNNVLQNSKNIALVFERLAKYNVNVDMISQTAPFNGYVNVSFTTSKEDEKTIDQITKELKEVIEGIKVSKDSNITKVSVVGIGMMKQAGVAAEIFSIFSDNDIEFKQVTTSEISISYTIDAQDKQKAVTVLAKALNL</sequence>
<dbReference type="UniPathway" id="UPA00050">
    <property type="reaction ID" value="UER00461"/>
</dbReference>
<keyword evidence="12" id="KW-0457">Lysine biosynthesis</keyword>
<dbReference type="PROSITE" id="PS00324">
    <property type="entry name" value="ASPARTOKINASE"/>
    <property type="match status" value="1"/>
</dbReference>
<dbReference type="CDD" id="cd04261">
    <property type="entry name" value="AAK_AKii-LysC-BS"/>
    <property type="match status" value="1"/>
</dbReference>
<evidence type="ECO:0000256" key="4">
    <source>
        <dbReference type="ARBA" id="ARBA00005139"/>
    </source>
</evidence>
<evidence type="ECO:0000256" key="5">
    <source>
        <dbReference type="ARBA" id="ARBA00010122"/>
    </source>
</evidence>
<dbReference type="PIRSF" id="PIRSF000726">
    <property type="entry name" value="Asp_kin"/>
    <property type="match status" value="1"/>
</dbReference>
<evidence type="ECO:0000256" key="12">
    <source>
        <dbReference type="ARBA" id="ARBA00023154"/>
    </source>
</evidence>
<evidence type="ECO:0000256" key="9">
    <source>
        <dbReference type="ARBA" id="ARBA00022777"/>
    </source>
</evidence>
<organism evidence="18 19">
    <name type="scientific">Clostridium magnum DSM 2767</name>
    <dbReference type="NCBI Taxonomy" id="1121326"/>
    <lineage>
        <taxon>Bacteria</taxon>
        <taxon>Bacillati</taxon>
        <taxon>Bacillota</taxon>
        <taxon>Clostridia</taxon>
        <taxon>Eubacteriales</taxon>
        <taxon>Clostridiaceae</taxon>
        <taxon>Clostridium</taxon>
    </lineage>
</organism>
<dbReference type="Pfam" id="PF01842">
    <property type="entry name" value="ACT"/>
    <property type="match status" value="1"/>
</dbReference>
<evidence type="ECO:0000256" key="6">
    <source>
        <dbReference type="ARBA" id="ARBA00022605"/>
    </source>
</evidence>
<comment type="catalytic activity">
    <reaction evidence="13 15">
        <text>L-aspartate + ATP = 4-phospho-L-aspartate + ADP</text>
        <dbReference type="Rhea" id="RHEA:23776"/>
        <dbReference type="ChEBI" id="CHEBI:29991"/>
        <dbReference type="ChEBI" id="CHEBI:30616"/>
        <dbReference type="ChEBI" id="CHEBI:57535"/>
        <dbReference type="ChEBI" id="CHEBI:456216"/>
        <dbReference type="EC" id="2.7.2.4"/>
    </reaction>
</comment>
<dbReference type="UniPathway" id="UPA00051">
    <property type="reaction ID" value="UER00462"/>
</dbReference>
<comment type="caution">
    <text evidence="18">The sequence shown here is derived from an EMBL/GenBank/DDBJ whole genome shotgun (WGS) entry which is preliminary data.</text>
</comment>
<keyword evidence="10 14" id="KW-0067">ATP-binding</keyword>
<evidence type="ECO:0000256" key="10">
    <source>
        <dbReference type="ARBA" id="ARBA00022840"/>
    </source>
</evidence>
<dbReference type="Gene3D" id="3.40.1160.10">
    <property type="entry name" value="Acetylglutamate kinase-like"/>
    <property type="match status" value="1"/>
</dbReference>
<dbReference type="InterPro" id="IPR036393">
    <property type="entry name" value="AceGlu_kinase-like_sf"/>
</dbReference>
<dbReference type="CDD" id="cd04913">
    <property type="entry name" value="ACT_AKii-LysC-BS-like_1"/>
    <property type="match status" value="1"/>
</dbReference>
<feature type="binding site" evidence="14">
    <location>
        <position position="178"/>
    </location>
    <ligand>
        <name>ATP</name>
        <dbReference type="ChEBI" id="CHEBI:30616"/>
    </ligand>
</feature>
<feature type="domain" description="ACT" evidence="17">
    <location>
        <begin position="343"/>
        <end position="401"/>
    </location>
</feature>
<dbReference type="Proteomes" id="UP000076603">
    <property type="component" value="Unassembled WGS sequence"/>
</dbReference>
<accession>A0A162SM87</accession>
<evidence type="ECO:0000313" key="18">
    <source>
        <dbReference type="EMBL" id="KZL91604.1"/>
    </source>
</evidence>
<dbReference type="FunFam" id="3.40.1160.10:FF:000002">
    <property type="entry name" value="Aspartokinase"/>
    <property type="match status" value="1"/>
</dbReference>
<keyword evidence="9 15" id="KW-0418">Kinase</keyword>
<dbReference type="UniPathway" id="UPA00034">
    <property type="reaction ID" value="UER00015"/>
</dbReference>
<evidence type="ECO:0000256" key="13">
    <source>
        <dbReference type="ARBA" id="ARBA00047872"/>
    </source>
</evidence>
<feature type="binding site" evidence="14">
    <location>
        <position position="74"/>
    </location>
    <ligand>
        <name>substrate</name>
    </ligand>
</feature>
<protein>
    <recommendedName>
        <fullName evidence="15">Aspartokinase</fullName>
        <ecNumber evidence="15">2.7.2.4</ecNumber>
    </recommendedName>
</protein>
<evidence type="ECO:0000256" key="3">
    <source>
        <dbReference type="ARBA" id="ARBA00004986"/>
    </source>
</evidence>
<dbReference type="InterPro" id="IPR054352">
    <property type="entry name" value="ACT_Aspartokinase"/>
</dbReference>
<dbReference type="STRING" id="1121326.CLMAG_33630"/>
<dbReference type="Gene3D" id="3.30.70.260">
    <property type="match status" value="2"/>
</dbReference>
<dbReference type="GO" id="GO:0009090">
    <property type="term" value="P:homoserine biosynthetic process"/>
    <property type="evidence" value="ECO:0007669"/>
    <property type="project" value="TreeGrafter"/>
</dbReference>
<comment type="pathway">
    <text evidence="4 16">Amino-acid biosynthesis; L-threonine biosynthesis; L-threonine from L-aspartate: step 1/5.</text>
</comment>
<dbReference type="EC" id="2.7.2.4" evidence="15"/>
<dbReference type="CDD" id="cd04923">
    <property type="entry name" value="ACT_AK-LysC-DapG-like_2"/>
    <property type="match status" value="1"/>
</dbReference>
<dbReference type="GO" id="GO:0019877">
    <property type="term" value="P:diaminopimelate biosynthetic process"/>
    <property type="evidence" value="ECO:0007669"/>
    <property type="project" value="UniProtKB-KW"/>
</dbReference>
<keyword evidence="6 16" id="KW-0028">Amino-acid biosynthesis</keyword>
<dbReference type="InterPro" id="IPR018042">
    <property type="entry name" value="Aspartate_kinase_CS"/>
</dbReference>
<dbReference type="NCBIfam" id="TIGR00656">
    <property type="entry name" value="asp_kin_monofn"/>
    <property type="match status" value="1"/>
</dbReference>
<dbReference type="PROSITE" id="PS51671">
    <property type="entry name" value="ACT"/>
    <property type="match status" value="2"/>
</dbReference>
<comment type="function">
    <text evidence="1">Catalyzes the phosphorylation of the beta-carboxyl group of aspartic acid with ATP to yield 4-phospho-L-aspartate, which is involved in the branched biosynthetic pathway leading to the biosynthesis of amino acids threonine, isoleucine and methionine.</text>
</comment>
<dbReference type="GO" id="GO:0009089">
    <property type="term" value="P:lysine biosynthetic process via diaminopimelate"/>
    <property type="evidence" value="ECO:0007669"/>
    <property type="project" value="UniProtKB-UniPathway"/>
</dbReference>
<evidence type="ECO:0000259" key="17">
    <source>
        <dbReference type="PROSITE" id="PS51671"/>
    </source>
</evidence>
<dbReference type="InterPro" id="IPR045865">
    <property type="entry name" value="ACT-like_dom_sf"/>
</dbReference>
<keyword evidence="7 15" id="KW-0808">Transferase</keyword>
<evidence type="ECO:0000256" key="15">
    <source>
        <dbReference type="RuleBase" id="RU003448"/>
    </source>
</evidence>
<evidence type="ECO:0000256" key="16">
    <source>
        <dbReference type="RuleBase" id="RU004249"/>
    </source>
</evidence>
<dbReference type="InterPro" id="IPR001341">
    <property type="entry name" value="Asp_kinase"/>
</dbReference>
<dbReference type="AlphaFoldDB" id="A0A162SM87"/>
<keyword evidence="11" id="KW-0220">Diaminopimelate biosynthesis</keyword>
<dbReference type="GO" id="GO:0009088">
    <property type="term" value="P:threonine biosynthetic process"/>
    <property type="evidence" value="ECO:0007669"/>
    <property type="project" value="UniProtKB-UniPathway"/>
</dbReference>
<comment type="pathway">
    <text evidence="3 16">Amino-acid biosynthesis; L-methionine biosynthesis via de novo pathway; L-homoserine from L-aspartate: step 1/3.</text>
</comment>
<dbReference type="OrthoDB" id="9799110at2"/>
<dbReference type="NCBIfam" id="NF005154">
    <property type="entry name" value="PRK06635.1-2"/>
    <property type="match status" value="1"/>
</dbReference>
<dbReference type="GO" id="GO:0005524">
    <property type="term" value="F:ATP binding"/>
    <property type="evidence" value="ECO:0007669"/>
    <property type="project" value="UniProtKB-KW"/>
</dbReference>
<dbReference type="PANTHER" id="PTHR21499">
    <property type="entry name" value="ASPARTATE KINASE"/>
    <property type="match status" value="1"/>
</dbReference>
<feature type="domain" description="ACT" evidence="17">
    <location>
        <begin position="263"/>
        <end position="337"/>
    </location>
</feature>
<dbReference type="NCBIfam" id="TIGR00657">
    <property type="entry name" value="asp_kinases"/>
    <property type="match status" value="1"/>
</dbReference>
<evidence type="ECO:0000256" key="14">
    <source>
        <dbReference type="PIRSR" id="PIRSR000726-1"/>
    </source>
</evidence>
<feature type="binding site" evidence="14">
    <location>
        <begin position="7"/>
        <end position="10"/>
    </location>
    <ligand>
        <name>ATP</name>
        <dbReference type="ChEBI" id="CHEBI:30616"/>
    </ligand>
</feature>
<evidence type="ECO:0000256" key="8">
    <source>
        <dbReference type="ARBA" id="ARBA00022741"/>
    </source>
</evidence>
<feature type="binding site" evidence="14">
    <location>
        <begin position="172"/>
        <end position="173"/>
    </location>
    <ligand>
        <name>ATP</name>
        <dbReference type="ChEBI" id="CHEBI:30616"/>
    </ligand>
</feature>
<keyword evidence="19" id="KW-1185">Reference proteome</keyword>
<evidence type="ECO:0000256" key="2">
    <source>
        <dbReference type="ARBA" id="ARBA00004766"/>
    </source>
</evidence>
<dbReference type="InterPro" id="IPR002912">
    <property type="entry name" value="ACT_dom"/>
</dbReference>
<dbReference type="Pfam" id="PF22468">
    <property type="entry name" value="ACT_9"/>
    <property type="match status" value="1"/>
</dbReference>
<dbReference type="PATRIC" id="fig|1121326.3.peg.3399"/>
<comment type="pathway">
    <text evidence="2 16">Amino-acid biosynthesis; L-lysine biosynthesis via DAP pathway; (S)-tetrahydrodipicolinate from L-aspartate: step 1/4.</text>
</comment>
<dbReference type="SUPFAM" id="SSF53633">
    <property type="entry name" value="Carbamate kinase-like"/>
    <property type="match status" value="1"/>
</dbReference>
<name>A0A162SM87_9CLOT</name>
<evidence type="ECO:0000313" key="19">
    <source>
        <dbReference type="Proteomes" id="UP000076603"/>
    </source>
</evidence>
<feature type="binding site" evidence="14">
    <location>
        <position position="47"/>
    </location>
    <ligand>
        <name>substrate</name>
    </ligand>
</feature>
<proteinExistence type="inferred from homology"/>